<evidence type="ECO:0000259" key="8">
    <source>
        <dbReference type="PROSITE" id="PS51007"/>
    </source>
</evidence>
<protein>
    <submittedName>
        <fullName evidence="9">Cytochrome-c peroxidase</fullName>
    </submittedName>
</protein>
<feature type="domain" description="Cytochrome c" evidence="8">
    <location>
        <begin position="76"/>
        <end position="230"/>
    </location>
</feature>
<dbReference type="InterPro" id="IPR051395">
    <property type="entry name" value="Cytochrome_c_Peroxidase/MauG"/>
</dbReference>
<keyword evidence="6 7" id="KW-0408">Iron</keyword>
<organism evidence="9 10">
    <name type="scientific">Proteobacteria bacterium 228</name>
    <dbReference type="NCBI Taxonomy" id="2083153"/>
    <lineage>
        <taxon>Bacteria</taxon>
        <taxon>Pseudomonadati</taxon>
        <taxon>Pseudomonadota</taxon>
    </lineage>
</organism>
<dbReference type="Gene3D" id="1.10.760.10">
    <property type="entry name" value="Cytochrome c-like domain"/>
    <property type="match status" value="2"/>
</dbReference>
<gene>
    <name evidence="9" type="ORF">C4K68_05505</name>
</gene>
<dbReference type="InterPro" id="IPR004852">
    <property type="entry name" value="Di-haem_cyt_c_peroxidsae"/>
</dbReference>
<dbReference type="InterPro" id="IPR009056">
    <property type="entry name" value="Cyt_c-like_dom"/>
</dbReference>
<accession>A0A2S5KUH0</accession>
<dbReference type="PANTHER" id="PTHR30600">
    <property type="entry name" value="CYTOCHROME C PEROXIDASE-RELATED"/>
    <property type="match status" value="1"/>
</dbReference>
<dbReference type="InterPro" id="IPR036909">
    <property type="entry name" value="Cyt_c-like_dom_sf"/>
</dbReference>
<evidence type="ECO:0000256" key="6">
    <source>
        <dbReference type="ARBA" id="ARBA00023004"/>
    </source>
</evidence>
<evidence type="ECO:0000313" key="9">
    <source>
        <dbReference type="EMBL" id="PPC78501.1"/>
    </source>
</evidence>
<evidence type="ECO:0000256" key="3">
    <source>
        <dbReference type="ARBA" id="ARBA00022723"/>
    </source>
</evidence>
<dbReference type="GO" id="GO:0004130">
    <property type="term" value="F:cytochrome-c peroxidase activity"/>
    <property type="evidence" value="ECO:0007669"/>
    <property type="project" value="TreeGrafter"/>
</dbReference>
<evidence type="ECO:0000256" key="2">
    <source>
        <dbReference type="ARBA" id="ARBA00022617"/>
    </source>
</evidence>
<evidence type="ECO:0000256" key="5">
    <source>
        <dbReference type="ARBA" id="ARBA00023002"/>
    </source>
</evidence>
<dbReference type="Pfam" id="PF03150">
    <property type="entry name" value="CCP_MauG"/>
    <property type="match status" value="1"/>
</dbReference>
<keyword evidence="2 7" id="KW-0349">Heme</keyword>
<dbReference type="GO" id="GO:0046872">
    <property type="term" value="F:metal ion binding"/>
    <property type="evidence" value="ECO:0007669"/>
    <property type="project" value="UniProtKB-KW"/>
</dbReference>
<dbReference type="PROSITE" id="PS51007">
    <property type="entry name" value="CYTC"/>
    <property type="match status" value="2"/>
</dbReference>
<dbReference type="GO" id="GO:0020037">
    <property type="term" value="F:heme binding"/>
    <property type="evidence" value="ECO:0007669"/>
    <property type="project" value="InterPro"/>
</dbReference>
<dbReference type="AlphaFoldDB" id="A0A2S5KUH0"/>
<sequence>MLPITAQSGFFRRRQYLLTAVLALLIILVFAAVMVTTSPVPWQLWWQSPRQAYALARGYNPFPQPLTVPASQPLSAMAQLGQQLFFDPSLSGSGQLSCASCHSPSHAYGPASDDAVVKGGIAMQQRGFRAVPSLAYLYRQPLFNIGPDLEGDDDQVMTLQQQAEQATTSDRAVKRADSTALSASNLVPMGGLFWDGRVDTLQQQASGPLFNPVEMAAQSPATVARALQQASYADRFRALFGAHIFDNPQQTVAEAMFALARFQTEDSSFHPFTSQFDAWLQGNARMTPAQIRGYLAFNDPRQGNCAACHLDKPGKDGLPPLLTDFQYEALGVPRNAAIPANADPSFHDLGLCGPFRQDLQQQTQYCGMFLTPSLRNSATRRVFFHNGVFHTLEQVLNWYVNRDLHPSQFYATGPDGKAIAYDDLPRQYVKNVDVSDAPLDRHPGDRPALDAEQIKDVVAFLGTLTDGYTTSK</sequence>
<dbReference type="EMBL" id="PRLP01000015">
    <property type="protein sequence ID" value="PPC78501.1"/>
    <property type="molecule type" value="Genomic_DNA"/>
</dbReference>
<keyword evidence="4" id="KW-0732">Signal</keyword>
<comment type="caution">
    <text evidence="9">The sequence shown here is derived from an EMBL/GenBank/DDBJ whole genome shotgun (WGS) entry which is preliminary data.</text>
</comment>
<evidence type="ECO:0000256" key="7">
    <source>
        <dbReference type="PROSITE-ProRule" id="PRU00433"/>
    </source>
</evidence>
<evidence type="ECO:0000313" key="10">
    <source>
        <dbReference type="Proteomes" id="UP000238196"/>
    </source>
</evidence>
<keyword evidence="3 7" id="KW-0479">Metal-binding</keyword>
<dbReference type="PANTHER" id="PTHR30600:SF10">
    <property type="entry name" value="BLL6722 PROTEIN"/>
    <property type="match status" value="1"/>
</dbReference>
<dbReference type="GO" id="GO:0009055">
    <property type="term" value="F:electron transfer activity"/>
    <property type="evidence" value="ECO:0007669"/>
    <property type="project" value="InterPro"/>
</dbReference>
<reference evidence="9 10" key="1">
    <citation type="submission" date="2018-02" db="EMBL/GenBank/DDBJ databases">
        <title>novel marine gammaproteobacteria from coastal saline agro ecosystem.</title>
        <authorList>
            <person name="Krishnan R."/>
            <person name="Ramesh Kumar N."/>
        </authorList>
    </citation>
    <scope>NUCLEOTIDE SEQUENCE [LARGE SCALE GENOMIC DNA]</scope>
    <source>
        <strain evidence="9 10">228</strain>
    </source>
</reference>
<keyword evidence="9" id="KW-0575">Peroxidase</keyword>
<dbReference type="SUPFAM" id="SSF46626">
    <property type="entry name" value="Cytochrome c"/>
    <property type="match status" value="2"/>
</dbReference>
<feature type="domain" description="Cytochrome c" evidence="8">
    <location>
        <begin position="288"/>
        <end position="465"/>
    </location>
</feature>
<evidence type="ECO:0000256" key="4">
    <source>
        <dbReference type="ARBA" id="ARBA00022729"/>
    </source>
</evidence>
<proteinExistence type="predicted"/>
<dbReference type="Proteomes" id="UP000238196">
    <property type="component" value="Unassembled WGS sequence"/>
</dbReference>
<dbReference type="OrthoDB" id="9805202at2"/>
<name>A0A2S5KUH0_9PROT</name>
<comment type="subcellular location">
    <subcellularLocation>
        <location evidence="1">Cell envelope</location>
    </subcellularLocation>
</comment>
<evidence type="ECO:0000256" key="1">
    <source>
        <dbReference type="ARBA" id="ARBA00004196"/>
    </source>
</evidence>
<keyword evidence="5" id="KW-0560">Oxidoreductase</keyword>
<dbReference type="GO" id="GO:0030313">
    <property type="term" value="C:cell envelope"/>
    <property type="evidence" value="ECO:0007669"/>
    <property type="project" value="UniProtKB-SubCell"/>
</dbReference>